<dbReference type="AlphaFoldDB" id="A0A543J4F0"/>
<keyword evidence="1" id="KW-0472">Membrane</keyword>
<protein>
    <submittedName>
        <fullName evidence="2">Uncharacterized protein</fullName>
    </submittedName>
</protein>
<name>A0A543J4F0_9ACTN</name>
<evidence type="ECO:0000313" key="2">
    <source>
        <dbReference type="EMBL" id="TQM77707.1"/>
    </source>
</evidence>
<dbReference type="OrthoDB" id="3378428at2"/>
<sequence length="163" mass="17046">MTDIRGLAVALLTVVGAAMLTAGPVMVVRGRSGRAEIRRELADQKIVFPEAEKLPPHLARHAGAAVATGDQAKAFADMIGANVRKATGGRTYSEISAQLAERRGDEELTALRQTAFMGQTLRASLMSAYQAWHLTTLVIGLGLAFMAIGAALVMTAAVLATGS</sequence>
<accession>A0A543J4F0</accession>
<dbReference type="EMBL" id="VFPQ01000001">
    <property type="protein sequence ID" value="TQM77707.1"/>
    <property type="molecule type" value="Genomic_DNA"/>
</dbReference>
<keyword evidence="3" id="KW-1185">Reference proteome</keyword>
<evidence type="ECO:0000256" key="1">
    <source>
        <dbReference type="SAM" id="Phobius"/>
    </source>
</evidence>
<evidence type="ECO:0000313" key="3">
    <source>
        <dbReference type="Proteomes" id="UP000319213"/>
    </source>
</evidence>
<gene>
    <name evidence="2" type="ORF">FHX40_4478</name>
</gene>
<dbReference type="RefSeq" id="WP_142261395.1">
    <property type="nucleotide sequence ID" value="NZ_BMPV01000002.1"/>
</dbReference>
<dbReference type="Proteomes" id="UP000319213">
    <property type="component" value="Unassembled WGS sequence"/>
</dbReference>
<keyword evidence="1" id="KW-0812">Transmembrane</keyword>
<keyword evidence="1" id="KW-1133">Transmembrane helix</keyword>
<feature type="transmembrane region" description="Helical" evidence="1">
    <location>
        <begin position="131"/>
        <end position="160"/>
    </location>
</feature>
<comment type="caution">
    <text evidence="2">The sequence shown here is derived from an EMBL/GenBank/DDBJ whole genome shotgun (WGS) entry which is preliminary data.</text>
</comment>
<reference evidence="2 3" key="1">
    <citation type="submission" date="2019-06" db="EMBL/GenBank/DDBJ databases">
        <title>Sequencing the genomes of 1000 actinobacteria strains.</title>
        <authorList>
            <person name="Klenk H.-P."/>
        </authorList>
    </citation>
    <scope>NUCLEOTIDE SEQUENCE [LARGE SCALE GENOMIC DNA]</scope>
    <source>
        <strain evidence="2 3">DSM 43186</strain>
    </source>
</reference>
<organism evidence="2 3">
    <name type="scientific">Thermopolyspora flexuosa</name>
    <dbReference type="NCBI Taxonomy" id="103836"/>
    <lineage>
        <taxon>Bacteria</taxon>
        <taxon>Bacillati</taxon>
        <taxon>Actinomycetota</taxon>
        <taxon>Actinomycetes</taxon>
        <taxon>Streptosporangiales</taxon>
        <taxon>Streptosporangiaceae</taxon>
        <taxon>Thermopolyspora</taxon>
    </lineage>
</organism>
<proteinExistence type="predicted"/>
<feature type="transmembrane region" description="Helical" evidence="1">
    <location>
        <begin position="6"/>
        <end position="28"/>
    </location>
</feature>